<dbReference type="AlphaFoldDB" id="A0AAV7KFN6"/>
<gene>
    <name evidence="1" type="ORF">LOD99_10508</name>
</gene>
<accession>A0AAV7KFN6</accession>
<reference evidence="1 2" key="1">
    <citation type="journal article" date="2023" name="BMC Biol.">
        <title>The compact genome of the sponge Oopsacas minuta (Hexactinellida) is lacking key metazoan core genes.</title>
        <authorList>
            <person name="Santini S."/>
            <person name="Schenkelaars Q."/>
            <person name="Jourda C."/>
            <person name="Duchesne M."/>
            <person name="Belahbib H."/>
            <person name="Rocher C."/>
            <person name="Selva M."/>
            <person name="Riesgo A."/>
            <person name="Vervoort M."/>
            <person name="Leys S.P."/>
            <person name="Kodjabachian L."/>
            <person name="Le Bivic A."/>
            <person name="Borchiellini C."/>
            <person name="Claverie J.M."/>
            <person name="Renard E."/>
        </authorList>
    </citation>
    <scope>NUCLEOTIDE SEQUENCE [LARGE SCALE GENOMIC DNA]</scope>
    <source>
        <strain evidence="1">SPO-2</strain>
    </source>
</reference>
<protein>
    <submittedName>
        <fullName evidence="1">Uncharacterized protein</fullName>
    </submittedName>
</protein>
<proteinExistence type="predicted"/>
<evidence type="ECO:0000313" key="1">
    <source>
        <dbReference type="EMBL" id="KAI6660167.1"/>
    </source>
</evidence>
<organism evidence="1 2">
    <name type="scientific">Oopsacas minuta</name>
    <dbReference type="NCBI Taxonomy" id="111878"/>
    <lineage>
        <taxon>Eukaryota</taxon>
        <taxon>Metazoa</taxon>
        <taxon>Porifera</taxon>
        <taxon>Hexactinellida</taxon>
        <taxon>Hexasterophora</taxon>
        <taxon>Lyssacinosida</taxon>
        <taxon>Leucopsacidae</taxon>
        <taxon>Oopsacas</taxon>
    </lineage>
</organism>
<comment type="caution">
    <text evidence="1">The sequence shown here is derived from an EMBL/GenBank/DDBJ whole genome shotgun (WGS) entry which is preliminary data.</text>
</comment>
<sequence length="129" mass="14521">MSQRICYLPSSRSLDIPSHHTCVNMPFIPSDMNEVTMRSVMAVHSTAMSWRNFHKLSTIFDMPPPVQSMPSPYLNRLENVTKFAVGTAMSDAAQRLHQRSDCEVSPESNATNIAVSFDSSWKTRGFIPK</sequence>
<dbReference type="EMBL" id="JAKMXF010000040">
    <property type="protein sequence ID" value="KAI6660167.1"/>
    <property type="molecule type" value="Genomic_DNA"/>
</dbReference>
<keyword evidence="2" id="KW-1185">Reference proteome</keyword>
<name>A0AAV7KFN6_9METZ</name>
<dbReference type="Proteomes" id="UP001165289">
    <property type="component" value="Unassembled WGS sequence"/>
</dbReference>
<evidence type="ECO:0000313" key="2">
    <source>
        <dbReference type="Proteomes" id="UP001165289"/>
    </source>
</evidence>